<organism evidence="7">
    <name type="scientific">Arcella intermedia</name>
    <dbReference type="NCBI Taxonomy" id="1963864"/>
    <lineage>
        <taxon>Eukaryota</taxon>
        <taxon>Amoebozoa</taxon>
        <taxon>Tubulinea</taxon>
        <taxon>Elardia</taxon>
        <taxon>Arcellinida</taxon>
        <taxon>Sphaerothecina</taxon>
        <taxon>Arcellidae</taxon>
        <taxon>Arcella</taxon>
    </lineage>
</organism>
<evidence type="ECO:0000256" key="4">
    <source>
        <dbReference type="ARBA" id="ARBA00022679"/>
    </source>
</evidence>
<dbReference type="PROSITE" id="PS00600">
    <property type="entry name" value="AA_TRANSFER_CLASS_3"/>
    <property type="match status" value="1"/>
</dbReference>
<dbReference type="Gene3D" id="3.40.640.10">
    <property type="entry name" value="Type I PLP-dependent aspartate aminotransferase-like (Major domain)"/>
    <property type="match status" value="1"/>
</dbReference>
<dbReference type="Pfam" id="PF00202">
    <property type="entry name" value="Aminotran_3"/>
    <property type="match status" value="1"/>
</dbReference>
<dbReference type="PANTHER" id="PTHR11986">
    <property type="entry name" value="AMINOTRANSFERASE CLASS III"/>
    <property type="match status" value="1"/>
</dbReference>
<comment type="similarity">
    <text evidence="2 6">Belongs to the class-III pyridoxal-phosphate-dependent aminotransferase family.</text>
</comment>
<dbReference type="EMBL" id="GIBP01002997">
    <property type="protein sequence ID" value="NDV31966.1"/>
    <property type="molecule type" value="Transcribed_RNA"/>
</dbReference>
<dbReference type="GO" id="GO:0008483">
    <property type="term" value="F:transaminase activity"/>
    <property type="evidence" value="ECO:0007669"/>
    <property type="project" value="UniProtKB-KW"/>
</dbReference>
<sequence>MSHTSAGVGRMTDMELVEGKGSWVTSSNGNKYLDFTCGIGVTNLGHCHPHVVAAIQDQASKIIHAQANIAWHKPMLDLIEVFSQVAPKPLDSFFFWNSGAEAVEASLKLARHATKKPNIIVFNGSFHGRTIGTMSLTTSKTIYRAGFGPLMPGVFVAPFPYAYRSKCRHASLGGPALSDEVWEQRSSELALDDLDIMLKTQTSPSETAAMLIEPVLGEGGYVPAPPYFLQRLREICTKNGILLMVDEVQSGFGRTGKWFAIEHSNVTPDVIVFAKGVASGLPLSGIISTQELMSKQPAGSMGGTYGGNAVACRAAQATIEVFQKENILKNVEERGKQLRDGLKALQAKYPQIGDVRGIGLMIGLEFAPEKDKPKASEISKICRENGLLLLTCSVFDTIRFIPPLNASQQEIQQALNIFEKALKQYFKQ</sequence>
<dbReference type="InterPro" id="IPR015422">
    <property type="entry name" value="PyrdxlP-dep_Trfase_small"/>
</dbReference>
<dbReference type="InterPro" id="IPR050103">
    <property type="entry name" value="Class-III_PLP-dep_AT"/>
</dbReference>
<evidence type="ECO:0000256" key="1">
    <source>
        <dbReference type="ARBA" id="ARBA00001933"/>
    </source>
</evidence>
<keyword evidence="4" id="KW-0808">Transferase</keyword>
<dbReference type="InterPro" id="IPR015424">
    <property type="entry name" value="PyrdxlP-dep_Trfase"/>
</dbReference>
<dbReference type="Gene3D" id="3.90.1150.10">
    <property type="entry name" value="Aspartate Aminotransferase, domain 1"/>
    <property type="match status" value="1"/>
</dbReference>
<dbReference type="SUPFAM" id="SSF53383">
    <property type="entry name" value="PLP-dependent transferases"/>
    <property type="match status" value="1"/>
</dbReference>
<dbReference type="PIRSF" id="PIRSF000521">
    <property type="entry name" value="Transaminase_4ab_Lys_Orn"/>
    <property type="match status" value="1"/>
</dbReference>
<dbReference type="CDD" id="cd00610">
    <property type="entry name" value="OAT_like"/>
    <property type="match status" value="1"/>
</dbReference>
<dbReference type="GO" id="GO:0030170">
    <property type="term" value="F:pyridoxal phosphate binding"/>
    <property type="evidence" value="ECO:0007669"/>
    <property type="project" value="InterPro"/>
</dbReference>
<dbReference type="InterPro" id="IPR005814">
    <property type="entry name" value="Aminotrans_3"/>
</dbReference>
<reference evidence="7" key="1">
    <citation type="journal article" date="2020" name="J. Eukaryot. Microbiol.">
        <title>De novo Sequencing, Assembly and Annotation of the Transcriptome for the Free-Living Testate Amoeba Arcella intermedia.</title>
        <authorList>
            <person name="Ribeiro G.M."/>
            <person name="Porfirio-Sousa A.L."/>
            <person name="Maurer-Alcala X.X."/>
            <person name="Katz L.A."/>
            <person name="Lahr D.J.G."/>
        </authorList>
    </citation>
    <scope>NUCLEOTIDE SEQUENCE</scope>
</reference>
<evidence type="ECO:0008006" key="8">
    <source>
        <dbReference type="Google" id="ProtNLM"/>
    </source>
</evidence>
<dbReference type="AlphaFoldDB" id="A0A6B2L4T5"/>
<evidence type="ECO:0000256" key="6">
    <source>
        <dbReference type="RuleBase" id="RU003560"/>
    </source>
</evidence>
<evidence type="ECO:0000313" key="7">
    <source>
        <dbReference type="EMBL" id="NDV31966.1"/>
    </source>
</evidence>
<protein>
    <recommendedName>
        <fullName evidence="8">4-aminobutyrate aminotransferase</fullName>
    </recommendedName>
</protein>
<keyword evidence="3" id="KW-0032">Aminotransferase</keyword>
<comment type="cofactor">
    <cofactor evidence="1">
        <name>pyridoxal 5'-phosphate</name>
        <dbReference type="ChEBI" id="CHEBI:597326"/>
    </cofactor>
</comment>
<accession>A0A6B2L4T5</accession>
<name>A0A6B2L4T5_9EUKA</name>
<dbReference type="GO" id="GO:0042802">
    <property type="term" value="F:identical protein binding"/>
    <property type="evidence" value="ECO:0007669"/>
    <property type="project" value="TreeGrafter"/>
</dbReference>
<evidence type="ECO:0000256" key="5">
    <source>
        <dbReference type="ARBA" id="ARBA00022898"/>
    </source>
</evidence>
<dbReference type="FunFam" id="3.40.640.10:FF:000013">
    <property type="entry name" value="4-aminobutyrate aminotransferase"/>
    <property type="match status" value="1"/>
</dbReference>
<dbReference type="InterPro" id="IPR015421">
    <property type="entry name" value="PyrdxlP-dep_Trfase_major"/>
</dbReference>
<evidence type="ECO:0000256" key="3">
    <source>
        <dbReference type="ARBA" id="ARBA00022576"/>
    </source>
</evidence>
<evidence type="ECO:0000256" key="2">
    <source>
        <dbReference type="ARBA" id="ARBA00008954"/>
    </source>
</evidence>
<keyword evidence="5 6" id="KW-0663">Pyridoxal phosphate</keyword>
<proteinExistence type="inferred from homology"/>
<dbReference type="InterPro" id="IPR049704">
    <property type="entry name" value="Aminotrans_3_PPA_site"/>
</dbReference>